<evidence type="ECO:0000259" key="12">
    <source>
        <dbReference type="Pfam" id="PF22776"/>
    </source>
</evidence>
<evidence type="ECO:0000256" key="2">
    <source>
        <dbReference type="ARBA" id="ARBA00008440"/>
    </source>
</evidence>
<dbReference type="PANTHER" id="PTHR30540:SF87">
    <property type="entry name" value="POTASSIUM TRANSPORTER"/>
    <property type="match status" value="1"/>
</dbReference>
<comment type="subcellular location">
    <subcellularLocation>
        <location evidence="1">Cell membrane</location>
        <topology evidence="1">Multi-pass membrane protein</topology>
    </subcellularLocation>
</comment>
<keyword evidence="7 10" id="KW-1133">Transmembrane helix</keyword>
<feature type="transmembrane region" description="Helical" evidence="10">
    <location>
        <begin position="88"/>
        <end position="109"/>
    </location>
</feature>
<dbReference type="InterPro" id="IPR053952">
    <property type="entry name" value="K_trans_C"/>
</dbReference>
<dbReference type="GO" id="GO:0015079">
    <property type="term" value="F:potassium ion transmembrane transporter activity"/>
    <property type="evidence" value="ECO:0007669"/>
    <property type="project" value="InterPro"/>
</dbReference>
<feature type="transmembrane region" description="Helical" evidence="10">
    <location>
        <begin position="260"/>
        <end position="277"/>
    </location>
</feature>
<feature type="transmembrane region" description="Helical" evidence="10">
    <location>
        <begin position="15"/>
        <end position="37"/>
    </location>
</feature>
<feature type="transmembrane region" description="Helical" evidence="10">
    <location>
        <begin position="63"/>
        <end position="82"/>
    </location>
</feature>
<evidence type="ECO:0000256" key="5">
    <source>
        <dbReference type="ARBA" id="ARBA00022692"/>
    </source>
</evidence>
<evidence type="ECO:0000256" key="7">
    <source>
        <dbReference type="ARBA" id="ARBA00022989"/>
    </source>
</evidence>
<feature type="transmembrane region" description="Helical" evidence="10">
    <location>
        <begin position="307"/>
        <end position="328"/>
    </location>
</feature>
<reference evidence="13 14" key="1">
    <citation type="journal article" date="2018" name="Sci. Data">
        <title>The draft genome sequence of cork oak.</title>
        <authorList>
            <person name="Ramos A.M."/>
            <person name="Usie A."/>
            <person name="Barbosa P."/>
            <person name="Barros P.M."/>
            <person name="Capote T."/>
            <person name="Chaves I."/>
            <person name="Simoes F."/>
            <person name="Abreu I."/>
            <person name="Carrasquinho I."/>
            <person name="Faro C."/>
            <person name="Guimaraes J.B."/>
            <person name="Mendonca D."/>
            <person name="Nobrega F."/>
            <person name="Rodrigues L."/>
            <person name="Saibo N.J.M."/>
            <person name="Varela M.C."/>
            <person name="Egas C."/>
            <person name="Matos J."/>
            <person name="Miguel C.M."/>
            <person name="Oliveira M.M."/>
            <person name="Ricardo C.P."/>
            <person name="Goncalves S."/>
        </authorList>
    </citation>
    <scope>NUCLEOTIDE SEQUENCE [LARGE SCALE GENOMIC DNA]</scope>
    <source>
        <strain evidence="14">cv. HL8</strain>
    </source>
</reference>
<dbReference type="InterPro" id="IPR053951">
    <property type="entry name" value="K_trans_N"/>
</dbReference>
<gene>
    <name evidence="13" type="primary">POT5_17</name>
    <name evidence="13" type="ORF">CFP56_037537</name>
</gene>
<dbReference type="EMBL" id="PKMF04000696">
    <property type="protein sequence ID" value="KAK7821627.1"/>
    <property type="molecule type" value="Genomic_DNA"/>
</dbReference>
<feature type="transmembrane region" description="Helical" evidence="10">
    <location>
        <begin position="231"/>
        <end position="254"/>
    </location>
</feature>
<evidence type="ECO:0000256" key="1">
    <source>
        <dbReference type="ARBA" id="ARBA00004651"/>
    </source>
</evidence>
<name>A0AAW0J4I4_QUESU</name>
<evidence type="ECO:0000256" key="3">
    <source>
        <dbReference type="ARBA" id="ARBA00022448"/>
    </source>
</evidence>
<evidence type="ECO:0000256" key="6">
    <source>
        <dbReference type="ARBA" id="ARBA00022958"/>
    </source>
</evidence>
<comment type="caution">
    <text evidence="13">The sequence shown here is derived from an EMBL/GenBank/DDBJ whole genome shotgun (WGS) entry which is preliminary data.</text>
</comment>
<dbReference type="AlphaFoldDB" id="A0AAW0J4I4"/>
<feature type="transmembrane region" description="Helical" evidence="10">
    <location>
        <begin position="134"/>
        <end position="154"/>
    </location>
</feature>
<evidence type="ECO:0000256" key="4">
    <source>
        <dbReference type="ARBA" id="ARBA00022538"/>
    </source>
</evidence>
<evidence type="ECO:0000256" key="8">
    <source>
        <dbReference type="ARBA" id="ARBA00023065"/>
    </source>
</evidence>
<keyword evidence="8" id="KW-0406">Ion transport</keyword>
<keyword evidence="9 10" id="KW-0472">Membrane</keyword>
<dbReference type="Pfam" id="PF02705">
    <property type="entry name" value="K_trans"/>
    <property type="match status" value="1"/>
</dbReference>
<keyword evidence="6" id="KW-0630">Potassium</keyword>
<dbReference type="GO" id="GO:0005886">
    <property type="term" value="C:plasma membrane"/>
    <property type="evidence" value="ECO:0007669"/>
    <property type="project" value="UniProtKB-SubCell"/>
</dbReference>
<organism evidence="13 14">
    <name type="scientific">Quercus suber</name>
    <name type="common">Cork oak</name>
    <dbReference type="NCBI Taxonomy" id="58331"/>
    <lineage>
        <taxon>Eukaryota</taxon>
        <taxon>Viridiplantae</taxon>
        <taxon>Streptophyta</taxon>
        <taxon>Embryophyta</taxon>
        <taxon>Tracheophyta</taxon>
        <taxon>Spermatophyta</taxon>
        <taxon>Magnoliopsida</taxon>
        <taxon>eudicotyledons</taxon>
        <taxon>Gunneridae</taxon>
        <taxon>Pentapetalae</taxon>
        <taxon>rosids</taxon>
        <taxon>fabids</taxon>
        <taxon>Fagales</taxon>
        <taxon>Fagaceae</taxon>
        <taxon>Quercus</taxon>
    </lineage>
</organism>
<dbReference type="Pfam" id="PF22776">
    <property type="entry name" value="K_trans_C"/>
    <property type="match status" value="1"/>
</dbReference>
<proteinExistence type="inferred from homology"/>
<comment type="similarity">
    <text evidence="2">Belongs to the HAK/KUP transporter (TC 2.A.72.3) family.</text>
</comment>
<dbReference type="PANTHER" id="PTHR30540">
    <property type="entry name" value="OSMOTIC STRESS POTASSIUM TRANSPORTER"/>
    <property type="match status" value="1"/>
</dbReference>
<evidence type="ECO:0000256" key="10">
    <source>
        <dbReference type="SAM" id="Phobius"/>
    </source>
</evidence>
<keyword evidence="3" id="KW-0813">Transport</keyword>
<dbReference type="Proteomes" id="UP000237347">
    <property type="component" value="Unassembled WGS sequence"/>
</dbReference>
<feature type="domain" description="K+ potassium transporter C-terminal" evidence="12">
    <location>
        <begin position="311"/>
        <end position="491"/>
    </location>
</feature>
<accession>A0AAW0J4I4</accession>
<evidence type="ECO:0000313" key="13">
    <source>
        <dbReference type="EMBL" id="KAK7821627.1"/>
    </source>
</evidence>
<sequence length="491" mass="55791">MLFMLQRFGTDKVGYTSAPIICIWFISIAGIGIYNFFKFDPTVLTAFNPKYIIEYFQRNKKEAWISLGGIVFAMTGTVALFADLGHFTIRSIQISMCSVTYPAVILAYIGQASFLRKNSDLVSQTFYKSLPKPLYWPVFVVAILAAIIASQAIISGTFSVIQQSLSLGCFPRVKVIYTSTKYEGQVYVPEANYLLMLACVSLTLGLAVVFVMTLTSCFLVVVMIMIWKTHILLIISYILIICTVELIFFSSVLYKFVQGGYLPLAFAAVLMSVMYVWNNVFRKKYYYELENKISPEKLKEIVANRNFYQISGLALFYSVLVQGIPTIFKHYIENVPAIHSILIFVSIKSLLINKVPVKELFLFHRVEPRELNVFRCVVRLSQRMLSAKREGDVLDGWLEKEKSGSEDVREFEDKGQEVIEKEIEAVDKAWHAGIVHLMGETVVVASEGASMGKRIMINYAYNFLKRNLRGSKEVIDIPHERMLKVGMICEL</sequence>
<keyword evidence="5 10" id="KW-0812">Transmembrane</keyword>
<evidence type="ECO:0000313" key="14">
    <source>
        <dbReference type="Proteomes" id="UP000237347"/>
    </source>
</evidence>
<evidence type="ECO:0000259" key="11">
    <source>
        <dbReference type="Pfam" id="PF02705"/>
    </source>
</evidence>
<protein>
    <submittedName>
        <fullName evidence="13">Potassium transporter 5</fullName>
    </submittedName>
</protein>
<feature type="transmembrane region" description="Helical" evidence="10">
    <location>
        <begin position="193"/>
        <end position="224"/>
    </location>
</feature>
<dbReference type="InterPro" id="IPR003855">
    <property type="entry name" value="K+_transporter"/>
</dbReference>
<feature type="domain" description="K+ potassium transporter integral membrane" evidence="11">
    <location>
        <begin position="1"/>
        <end position="297"/>
    </location>
</feature>
<keyword evidence="14" id="KW-1185">Reference proteome</keyword>
<keyword evidence="4" id="KW-0633">Potassium transport</keyword>
<evidence type="ECO:0000256" key="9">
    <source>
        <dbReference type="ARBA" id="ARBA00023136"/>
    </source>
</evidence>